<organism evidence="1 2">
    <name type="scientific">Dorcoceras hygrometricum</name>
    <dbReference type="NCBI Taxonomy" id="472368"/>
    <lineage>
        <taxon>Eukaryota</taxon>
        <taxon>Viridiplantae</taxon>
        <taxon>Streptophyta</taxon>
        <taxon>Embryophyta</taxon>
        <taxon>Tracheophyta</taxon>
        <taxon>Spermatophyta</taxon>
        <taxon>Magnoliopsida</taxon>
        <taxon>eudicotyledons</taxon>
        <taxon>Gunneridae</taxon>
        <taxon>Pentapetalae</taxon>
        <taxon>asterids</taxon>
        <taxon>lamiids</taxon>
        <taxon>Lamiales</taxon>
        <taxon>Gesneriaceae</taxon>
        <taxon>Didymocarpoideae</taxon>
        <taxon>Trichosporeae</taxon>
        <taxon>Loxocarpinae</taxon>
        <taxon>Dorcoceras</taxon>
    </lineage>
</organism>
<protein>
    <submittedName>
        <fullName evidence="1">Stromal cell-derived factor 2-like protein</fullName>
    </submittedName>
</protein>
<proteinExistence type="predicted"/>
<sequence length="180" mass="20198">MIDKREPCDPWLPSTDIGPILGDMQYANAILLHKLPLATAGARELATGFDDVECATSFWLALRNPDAGVVRRRLIKLERSVLRPAVGYVRHQLLVQPVVGCYATAGWDFSSATAGFVRSRNSNMINWFYEKSVFVKRSVWISNEIESLVFAGSQRVLLAQIPYVVVLLSNRCLALIFRSR</sequence>
<name>A0A2Z7D2U4_9LAMI</name>
<dbReference type="Proteomes" id="UP000250235">
    <property type="component" value="Unassembled WGS sequence"/>
</dbReference>
<gene>
    <name evidence="1" type="ORF">F511_27633</name>
</gene>
<keyword evidence="2" id="KW-1185">Reference proteome</keyword>
<dbReference type="AlphaFoldDB" id="A0A2Z7D2U4"/>
<reference evidence="1 2" key="1">
    <citation type="journal article" date="2015" name="Proc. Natl. Acad. Sci. U.S.A.">
        <title>The resurrection genome of Boea hygrometrica: A blueprint for survival of dehydration.</title>
        <authorList>
            <person name="Xiao L."/>
            <person name="Yang G."/>
            <person name="Zhang L."/>
            <person name="Yang X."/>
            <person name="Zhao S."/>
            <person name="Ji Z."/>
            <person name="Zhou Q."/>
            <person name="Hu M."/>
            <person name="Wang Y."/>
            <person name="Chen M."/>
            <person name="Xu Y."/>
            <person name="Jin H."/>
            <person name="Xiao X."/>
            <person name="Hu G."/>
            <person name="Bao F."/>
            <person name="Hu Y."/>
            <person name="Wan P."/>
            <person name="Li L."/>
            <person name="Deng X."/>
            <person name="Kuang T."/>
            <person name="Xiang C."/>
            <person name="Zhu J.K."/>
            <person name="Oliver M.J."/>
            <person name="He Y."/>
        </authorList>
    </citation>
    <scope>NUCLEOTIDE SEQUENCE [LARGE SCALE GENOMIC DNA]</scope>
    <source>
        <strain evidence="2">cv. XS01</strain>
    </source>
</reference>
<accession>A0A2Z7D2U4</accession>
<evidence type="ECO:0000313" key="2">
    <source>
        <dbReference type="Proteomes" id="UP000250235"/>
    </source>
</evidence>
<dbReference type="EMBL" id="KQ990565">
    <property type="protein sequence ID" value="KZV53017.1"/>
    <property type="molecule type" value="Genomic_DNA"/>
</dbReference>
<evidence type="ECO:0000313" key="1">
    <source>
        <dbReference type="EMBL" id="KZV53017.1"/>
    </source>
</evidence>